<dbReference type="PANTHER" id="PTHR43245:SF13">
    <property type="entry name" value="UDP-D-APIOSE_UDP-D-XYLOSE SYNTHASE 2"/>
    <property type="match status" value="1"/>
</dbReference>
<comment type="caution">
    <text evidence="2">The sequence shown here is derived from an EMBL/GenBank/DDBJ whole genome shotgun (WGS) entry which is preliminary data.</text>
</comment>
<dbReference type="RefSeq" id="WP_252739714.1">
    <property type="nucleotide sequence ID" value="NZ_JAMXIB010000001.1"/>
</dbReference>
<accession>A0ABT1AUX0</accession>
<proteinExistence type="predicted"/>
<dbReference type="PANTHER" id="PTHR43245">
    <property type="entry name" value="BIFUNCTIONAL POLYMYXIN RESISTANCE PROTEIN ARNA"/>
    <property type="match status" value="1"/>
</dbReference>
<dbReference type="InterPro" id="IPR050177">
    <property type="entry name" value="Lipid_A_modif_metabolic_enz"/>
</dbReference>
<name>A0ABT1AUX0_9FLAO</name>
<protein>
    <submittedName>
        <fullName evidence="2">SDR family oxidoreductase</fullName>
    </submittedName>
</protein>
<dbReference type="PRINTS" id="PR01713">
    <property type="entry name" value="NUCEPIMERASE"/>
</dbReference>
<dbReference type="CDD" id="cd05256">
    <property type="entry name" value="UDP_AE_SDR_e"/>
    <property type="match status" value="1"/>
</dbReference>
<dbReference type="EMBL" id="JAMXIB010000001">
    <property type="protein sequence ID" value="MCO5723335.1"/>
    <property type="molecule type" value="Genomic_DNA"/>
</dbReference>
<reference evidence="2 3" key="1">
    <citation type="submission" date="2022-06" db="EMBL/GenBank/DDBJ databases">
        <authorList>
            <person name="Xuan X."/>
        </authorList>
    </citation>
    <scope>NUCLEOTIDE SEQUENCE [LARGE SCALE GENOMIC DNA]</scope>
    <source>
        <strain evidence="2 3">2V75</strain>
    </source>
</reference>
<sequence>MDVHIPSLNSDLHILVTGGAGFIGSNLCETLLKNGNRVRCLDNLATGKRENITPFLTHPHFEFLEGDIRNLPTCQQACEGIDFVLQQAALGSVPRSINDPITSNEVNVSGFLNMLVAARDAGVKRFIYAASSSTYGDSKALPKVEDAIGRPLSPYAVTKYVNELYAEVFSRTYGLETIGLRYFNVFGRRQDPAGAYAAVIPKFVMQLMKHEAPVINGDGSFSRDFTYIDNVVQINLLAMVTENPEAINTVYNVAFGERTSLNELFTLLKKYLGAYDPEILTLEPTYGPERKGDVPHSLASIEKARRLLGYEPQYSMEKGLQEAVHWYWQNLK</sequence>
<evidence type="ECO:0000259" key="1">
    <source>
        <dbReference type="Pfam" id="PF01370"/>
    </source>
</evidence>
<dbReference type="Gene3D" id="3.90.25.10">
    <property type="entry name" value="UDP-galactose 4-epimerase, domain 1"/>
    <property type="match status" value="1"/>
</dbReference>
<dbReference type="SUPFAM" id="SSF51735">
    <property type="entry name" value="NAD(P)-binding Rossmann-fold domains"/>
    <property type="match status" value="1"/>
</dbReference>
<evidence type="ECO:0000313" key="2">
    <source>
        <dbReference type="EMBL" id="MCO5723335.1"/>
    </source>
</evidence>
<gene>
    <name evidence="2" type="ORF">NG653_00605</name>
</gene>
<keyword evidence="3" id="KW-1185">Reference proteome</keyword>
<feature type="domain" description="NAD-dependent epimerase/dehydratase" evidence="1">
    <location>
        <begin position="14"/>
        <end position="254"/>
    </location>
</feature>
<dbReference type="Proteomes" id="UP001206312">
    <property type="component" value="Unassembled WGS sequence"/>
</dbReference>
<dbReference type="Pfam" id="PF01370">
    <property type="entry name" value="Epimerase"/>
    <property type="match status" value="1"/>
</dbReference>
<evidence type="ECO:0000313" key="3">
    <source>
        <dbReference type="Proteomes" id="UP001206312"/>
    </source>
</evidence>
<dbReference type="Gene3D" id="3.40.50.720">
    <property type="entry name" value="NAD(P)-binding Rossmann-like Domain"/>
    <property type="match status" value="1"/>
</dbReference>
<organism evidence="2 3">
    <name type="scientific">Robiginitalea marina</name>
    <dbReference type="NCBI Taxonomy" id="2954105"/>
    <lineage>
        <taxon>Bacteria</taxon>
        <taxon>Pseudomonadati</taxon>
        <taxon>Bacteroidota</taxon>
        <taxon>Flavobacteriia</taxon>
        <taxon>Flavobacteriales</taxon>
        <taxon>Flavobacteriaceae</taxon>
        <taxon>Robiginitalea</taxon>
    </lineage>
</organism>
<dbReference type="InterPro" id="IPR001509">
    <property type="entry name" value="Epimerase_deHydtase"/>
</dbReference>
<dbReference type="InterPro" id="IPR036291">
    <property type="entry name" value="NAD(P)-bd_dom_sf"/>
</dbReference>